<keyword evidence="3" id="KW-1185">Reference proteome</keyword>
<evidence type="ECO:0000313" key="3">
    <source>
        <dbReference type="Proteomes" id="UP001168528"/>
    </source>
</evidence>
<name>A0ABT8RFE0_9BACT</name>
<dbReference type="PANTHER" id="PTHR40980">
    <property type="entry name" value="PLUG DOMAIN-CONTAINING PROTEIN"/>
    <property type="match status" value="1"/>
</dbReference>
<dbReference type="EMBL" id="JAUKPO010000037">
    <property type="protein sequence ID" value="MDO1450827.1"/>
    <property type="molecule type" value="Genomic_DNA"/>
</dbReference>
<dbReference type="InterPro" id="IPR041700">
    <property type="entry name" value="OMP_b-brl_3"/>
</dbReference>
<dbReference type="PANTHER" id="PTHR40980:SF4">
    <property type="entry name" value="TONB-DEPENDENT RECEPTOR-LIKE BETA-BARREL DOMAIN-CONTAINING PROTEIN"/>
    <property type="match status" value="1"/>
</dbReference>
<evidence type="ECO:0000259" key="1">
    <source>
        <dbReference type="Pfam" id="PF14905"/>
    </source>
</evidence>
<dbReference type="Pfam" id="PF13620">
    <property type="entry name" value="CarboxypepD_reg"/>
    <property type="match status" value="1"/>
</dbReference>
<proteinExistence type="predicted"/>
<dbReference type="Pfam" id="PF14905">
    <property type="entry name" value="OMP_b-brl_3"/>
    <property type="match status" value="1"/>
</dbReference>
<sequence>MKPMHVTPLFIIWFVLQYSGFAIGQTYLAGTIQTSEKEGIPFANVLLLQAKDSSLVKGMVSSQSGKFRLDHIQEGTYLLMASMIGYKKTYSSHFAISAEHPQVELPALILLPETRQLEQVTVIAQKPIYEQQIDRTIIHVANSIISGGSTALEVLEKAPGVTVDRRNDGISLQGKDGVLLMIDGKQTYLAMADVVAMLRSMSSDNIEKVELITSPSAKYDAAGNSGIINIRLKKNNTVGTNGSLSIAGGSGRYDRERGSLQVNHRTQKLNLFGNVSATRGGNYWLLTTDQDRQAEDQHTFINQTTNLRFRDHGQNAKAGMDYVLGKNTTIGLVWNGFWSNHQESGPASSYFRNRPDGPVYMDAQTDKTLSNVISNQVGNLNVTHKFTGKGGDLTADVDIGHLRKVFSNALLTATTFADQPATTLDGLLNYMPVGITIFTAKTDYSQSLSKSWKMEAGYKYSAVKTDNDLTFSLGPAGELQPNPQLSNHFQYTEQINALYANFWGKPIAATEIILGLRAEHTHPIAHSLNLQKRVERNYLNLFPSVFISRTLSRQNRLTLSYIRRINRPNYELLNPGRSYADPYLYTQGNPYLQPQYTQTLEVKHGYKEKFFTSLSASYTDNLIFTLVQPITQTITERLPSNIGKSQIYTMSVNFPVNLLKGWSLQTTILGYYSRFQYRYLEQPFAVEQLSARLNASSAIILGKGWTAELSGWLNTPRMNTFIHFPWLGTVDAGLQKTLNARLKAKLSVQDLFHTNRIIGEIHTLSFNRDFRITLDTRVAMLNLTYTFGNEKLKGTRQRKTGSEDELQRTKE</sequence>
<organism evidence="2 3">
    <name type="scientific">Rhodocytophaga aerolata</name>
    <dbReference type="NCBI Taxonomy" id="455078"/>
    <lineage>
        <taxon>Bacteria</taxon>
        <taxon>Pseudomonadati</taxon>
        <taxon>Bacteroidota</taxon>
        <taxon>Cytophagia</taxon>
        <taxon>Cytophagales</taxon>
        <taxon>Rhodocytophagaceae</taxon>
        <taxon>Rhodocytophaga</taxon>
    </lineage>
</organism>
<protein>
    <submittedName>
        <fullName evidence="2">Outer membrane beta-barrel family protein</fullName>
    </submittedName>
</protein>
<dbReference type="InterPro" id="IPR008969">
    <property type="entry name" value="CarboxyPept-like_regulatory"/>
</dbReference>
<dbReference type="Gene3D" id="2.170.130.10">
    <property type="entry name" value="TonB-dependent receptor, plug domain"/>
    <property type="match status" value="1"/>
</dbReference>
<dbReference type="Proteomes" id="UP001168528">
    <property type="component" value="Unassembled WGS sequence"/>
</dbReference>
<dbReference type="SUPFAM" id="SSF49464">
    <property type="entry name" value="Carboxypeptidase regulatory domain-like"/>
    <property type="match status" value="1"/>
</dbReference>
<comment type="caution">
    <text evidence="2">The sequence shown here is derived from an EMBL/GenBank/DDBJ whole genome shotgun (WGS) entry which is preliminary data.</text>
</comment>
<reference evidence="2" key="1">
    <citation type="submission" date="2023-07" db="EMBL/GenBank/DDBJ databases">
        <title>The genome sequence of Rhodocytophaga aerolata KACC 12507.</title>
        <authorList>
            <person name="Zhang X."/>
        </authorList>
    </citation>
    <scope>NUCLEOTIDE SEQUENCE</scope>
    <source>
        <strain evidence="2">KACC 12507</strain>
    </source>
</reference>
<accession>A0ABT8RFE0</accession>
<dbReference type="RefSeq" id="WP_302041627.1">
    <property type="nucleotide sequence ID" value="NZ_JAUKPO010000037.1"/>
</dbReference>
<dbReference type="InterPro" id="IPR037066">
    <property type="entry name" value="Plug_dom_sf"/>
</dbReference>
<gene>
    <name evidence="2" type="ORF">Q0590_31425</name>
</gene>
<evidence type="ECO:0000313" key="2">
    <source>
        <dbReference type="EMBL" id="MDO1450827.1"/>
    </source>
</evidence>
<feature type="domain" description="Outer membrane protein beta-barrel" evidence="1">
    <location>
        <begin position="384"/>
        <end position="785"/>
    </location>
</feature>
<dbReference type="SUPFAM" id="SSF56935">
    <property type="entry name" value="Porins"/>
    <property type="match status" value="1"/>
</dbReference>